<organism evidence="1 2">
    <name type="scientific">Sphingosinicella rhizophila</name>
    <dbReference type="NCBI Taxonomy" id="3050082"/>
    <lineage>
        <taxon>Bacteria</taxon>
        <taxon>Pseudomonadati</taxon>
        <taxon>Pseudomonadota</taxon>
        <taxon>Alphaproteobacteria</taxon>
        <taxon>Sphingomonadales</taxon>
        <taxon>Sphingosinicellaceae</taxon>
        <taxon>Sphingosinicella</taxon>
    </lineage>
</organism>
<dbReference type="EMBL" id="JAVUPU010000003">
    <property type="protein sequence ID" value="MDT9598723.1"/>
    <property type="molecule type" value="Genomic_DNA"/>
</dbReference>
<protein>
    <submittedName>
        <fullName evidence="1">Uncharacterized protein</fullName>
    </submittedName>
</protein>
<name>A0ABU3Q6W3_9SPHN</name>
<accession>A0ABU3Q6W3</accession>
<dbReference type="RefSeq" id="WP_315725017.1">
    <property type="nucleotide sequence ID" value="NZ_JAVUPU010000003.1"/>
</dbReference>
<reference evidence="1 2" key="1">
    <citation type="submission" date="2023-05" db="EMBL/GenBank/DDBJ databases">
        <authorList>
            <person name="Guo Y."/>
        </authorList>
    </citation>
    <scope>NUCLEOTIDE SEQUENCE [LARGE SCALE GENOMIC DNA]</scope>
    <source>
        <strain evidence="1 2">GR2756</strain>
    </source>
</reference>
<proteinExistence type="predicted"/>
<evidence type="ECO:0000313" key="2">
    <source>
        <dbReference type="Proteomes" id="UP001259572"/>
    </source>
</evidence>
<sequence>MTKLVLGSPEWLEAYRTIIRNAAAGQDLSTSAFGMHETLKNVPAHLRQGGDADLLFGFRIVDGQLQFPDRAWEDADFKLVADFESIAPWGDLPTKETRELGVFERLAKAGKLRFSGSLSGAPEWLHKLNLHDRLAEITAPYEASPSWDG</sequence>
<keyword evidence="2" id="KW-1185">Reference proteome</keyword>
<evidence type="ECO:0000313" key="1">
    <source>
        <dbReference type="EMBL" id="MDT9598723.1"/>
    </source>
</evidence>
<comment type="caution">
    <text evidence="1">The sequence shown here is derived from an EMBL/GenBank/DDBJ whole genome shotgun (WGS) entry which is preliminary data.</text>
</comment>
<dbReference type="Proteomes" id="UP001259572">
    <property type="component" value="Unassembled WGS sequence"/>
</dbReference>
<gene>
    <name evidence="1" type="ORF">RQX22_07170</name>
</gene>